<dbReference type="Proteomes" id="UP001596328">
    <property type="component" value="Unassembled WGS sequence"/>
</dbReference>
<evidence type="ECO:0000313" key="2">
    <source>
        <dbReference type="Proteomes" id="UP001596328"/>
    </source>
</evidence>
<reference evidence="1 2" key="1">
    <citation type="journal article" date="2019" name="Int. J. Syst. Evol. Microbiol.">
        <title>The Global Catalogue of Microorganisms (GCM) 10K type strain sequencing project: providing services to taxonomists for standard genome sequencing and annotation.</title>
        <authorList>
            <consortium name="The Broad Institute Genomics Platform"/>
            <consortium name="The Broad Institute Genome Sequencing Center for Infectious Disease"/>
            <person name="Wu L."/>
            <person name="Ma J."/>
        </authorList>
    </citation>
    <scope>NUCLEOTIDE SEQUENCE [LARGE SCALE GENOMIC DNA]</scope>
    <source>
        <strain evidence="1 2">NBRC 111368</strain>
    </source>
</reference>
<dbReference type="Pfam" id="PF24333">
    <property type="entry name" value="DUF7501"/>
    <property type="match status" value="1"/>
</dbReference>
<proteinExistence type="predicted"/>
<accession>A0ABD5S1F1</accession>
<organism evidence="1 2">
    <name type="scientific">Halobium palmae</name>
    <dbReference type="NCBI Taxonomy" id="1776492"/>
    <lineage>
        <taxon>Archaea</taxon>
        <taxon>Methanobacteriati</taxon>
        <taxon>Methanobacteriota</taxon>
        <taxon>Stenosarchaea group</taxon>
        <taxon>Halobacteria</taxon>
        <taxon>Halobacteriales</taxon>
        <taxon>Haloferacaceae</taxon>
        <taxon>Halobium</taxon>
    </lineage>
</organism>
<name>A0ABD5S1F1_9EURY</name>
<keyword evidence="2" id="KW-1185">Reference proteome</keyword>
<sequence length="63" mass="6927">MSAETTAARPRWTDPERCPFCGDELTDGGAGFVFHIGEAPSCESRFETWRQRVGGDMSGEWSG</sequence>
<dbReference type="EMBL" id="JBHSWU010000263">
    <property type="protein sequence ID" value="MFC6724732.1"/>
    <property type="molecule type" value="Genomic_DNA"/>
</dbReference>
<protein>
    <submittedName>
        <fullName evidence="1">Uncharacterized protein</fullName>
    </submittedName>
</protein>
<dbReference type="InterPro" id="IPR055924">
    <property type="entry name" value="DUF7501"/>
</dbReference>
<evidence type="ECO:0000313" key="1">
    <source>
        <dbReference type="EMBL" id="MFC6724732.1"/>
    </source>
</evidence>
<dbReference type="AlphaFoldDB" id="A0ABD5S1F1"/>
<gene>
    <name evidence="1" type="ORF">ACFQE1_10165</name>
</gene>
<comment type="caution">
    <text evidence="1">The sequence shown here is derived from an EMBL/GenBank/DDBJ whole genome shotgun (WGS) entry which is preliminary data.</text>
</comment>